<evidence type="ECO:0000313" key="6">
    <source>
        <dbReference type="Proteomes" id="UP000298017"/>
    </source>
</evidence>
<keyword evidence="6" id="KW-1185">Reference proteome</keyword>
<dbReference type="SUPFAM" id="SSF116734">
    <property type="entry name" value="DNA methylase specificity domain"/>
    <property type="match status" value="2"/>
</dbReference>
<keyword evidence="2" id="KW-0680">Restriction system</keyword>
<gene>
    <name evidence="5" type="ORF">E4P33_11135</name>
</gene>
<dbReference type="PANTHER" id="PTHR30408:SF12">
    <property type="entry name" value="TYPE I RESTRICTION ENZYME MJAVIII SPECIFICITY SUBUNIT"/>
    <property type="match status" value="1"/>
</dbReference>
<proteinExistence type="inferred from homology"/>
<dbReference type="EMBL" id="SPNK01000017">
    <property type="protein sequence ID" value="TFH99010.1"/>
    <property type="molecule type" value="Genomic_DNA"/>
</dbReference>
<comment type="similarity">
    <text evidence="1">Belongs to the type-I restriction system S methylase family.</text>
</comment>
<dbReference type="CDD" id="cd17252">
    <property type="entry name" value="RMtype1_S_EcoKI-TRD1-CR1_like"/>
    <property type="match status" value="1"/>
</dbReference>
<comment type="caution">
    <text evidence="5">The sequence shown here is derived from an EMBL/GenBank/DDBJ whole genome shotgun (WGS) entry which is preliminary data.</text>
</comment>
<protein>
    <recommendedName>
        <fullName evidence="4">Type I restriction modification DNA specificity domain-containing protein</fullName>
    </recommendedName>
</protein>
<feature type="domain" description="Type I restriction modification DNA specificity" evidence="4">
    <location>
        <begin position="4"/>
        <end position="173"/>
    </location>
</feature>
<keyword evidence="3" id="KW-0238">DNA-binding</keyword>
<evidence type="ECO:0000256" key="2">
    <source>
        <dbReference type="ARBA" id="ARBA00022747"/>
    </source>
</evidence>
<dbReference type="InterPro" id="IPR044946">
    <property type="entry name" value="Restrct_endonuc_typeI_TRD_sf"/>
</dbReference>
<organism evidence="5 6">
    <name type="scientific">Kocuria rhizophila</name>
    <dbReference type="NCBI Taxonomy" id="72000"/>
    <lineage>
        <taxon>Bacteria</taxon>
        <taxon>Bacillati</taxon>
        <taxon>Actinomycetota</taxon>
        <taxon>Actinomycetes</taxon>
        <taxon>Micrococcales</taxon>
        <taxon>Micrococcaceae</taxon>
        <taxon>Kocuria</taxon>
    </lineage>
</organism>
<dbReference type="Proteomes" id="UP000298017">
    <property type="component" value="Unassembled WGS sequence"/>
</dbReference>
<dbReference type="GO" id="GO:0009307">
    <property type="term" value="P:DNA restriction-modification system"/>
    <property type="evidence" value="ECO:0007669"/>
    <property type="project" value="UniProtKB-KW"/>
</dbReference>
<dbReference type="PANTHER" id="PTHR30408">
    <property type="entry name" value="TYPE-1 RESTRICTION ENZYME ECOKI SPECIFICITY PROTEIN"/>
    <property type="match status" value="1"/>
</dbReference>
<dbReference type="RefSeq" id="WP_135010914.1">
    <property type="nucleotide sequence ID" value="NZ_CP157319.1"/>
</dbReference>
<reference evidence="5 6" key="1">
    <citation type="submission" date="2019-03" db="EMBL/GenBank/DDBJ databases">
        <title>Genome Sequencing and Assembly of Various Microbes Isolated from Alder Root Nodule.</title>
        <authorList>
            <person name="Swanson E."/>
            <person name="Sevigny J.L."/>
            <person name="Pesce C."/>
            <person name="Davis I."/>
            <person name="Kleiner V."/>
            <person name="Tisa L."/>
        </authorList>
    </citation>
    <scope>NUCLEOTIDE SEQUENCE [LARGE SCALE GENOMIC DNA]</scope>
    <source>
        <strain evidence="5 6">4R-31</strain>
    </source>
</reference>
<dbReference type="GO" id="GO:0003677">
    <property type="term" value="F:DNA binding"/>
    <property type="evidence" value="ECO:0007669"/>
    <property type="project" value="UniProtKB-KW"/>
</dbReference>
<dbReference type="Gene3D" id="3.90.220.20">
    <property type="entry name" value="DNA methylase specificity domains"/>
    <property type="match status" value="2"/>
</dbReference>
<dbReference type="InterPro" id="IPR052021">
    <property type="entry name" value="Type-I_RS_S_subunit"/>
</dbReference>
<dbReference type="Pfam" id="PF01420">
    <property type="entry name" value="Methylase_S"/>
    <property type="match status" value="1"/>
</dbReference>
<evidence type="ECO:0000313" key="5">
    <source>
        <dbReference type="EMBL" id="TFH99010.1"/>
    </source>
</evidence>
<dbReference type="AlphaFoldDB" id="A0AAX2S9M6"/>
<evidence type="ECO:0000259" key="4">
    <source>
        <dbReference type="Pfam" id="PF01420"/>
    </source>
</evidence>
<accession>A0AAX2S9M6</accession>
<name>A0AAX2S9M6_KOCRH</name>
<evidence type="ECO:0000256" key="3">
    <source>
        <dbReference type="ARBA" id="ARBA00023125"/>
    </source>
</evidence>
<dbReference type="InterPro" id="IPR000055">
    <property type="entry name" value="Restrct_endonuc_typeI_TRD"/>
</dbReference>
<sequence length="391" mass="43195">MNIARVGDIATQIRGVTFSKGDSRDSPCEGYLPVVRANNIKDDGLDLSEFVYVPVSKIRDNQRLRSNDVVVSSSSGSLSSVGKAAYVANSMDVAWGAFLKVLRPGGQVDGKYFSHFFRTDSYRRNVSALAAGVNINNLKKEHLDNLQMRLPPLGEQRRIAGILDQADAIRTKRRASLALLDELTQSVFLDLSVSSEPQKMRFGDLVQNFRNGLSPSNSGEFGAQVLTLGAITHGRFDPTSRRAAMFDRIPEENVRVRKQDFLVCRGNGNIDLVGQGVFPQSDDDQVVFPDTMIACRLDADKIRPPYLAALWGQRVVRQQIEVGARTTNGTFKINQKILGDVSLPIPPLAVQQEFAARVEKINAQRALVERALEKDEELFASLQSRAFSGEL</sequence>
<evidence type="ECO:0000256" key="1">
    <source>
        <dbReference type="ARBA" id="ARBA00010923"/>
    </source>
</evidence>